<evidence type="ECO:0000259" key="3">
    <source>
        <dbReference type="Pfam" id="PF03067"/>
    </source>
</evidence>
<dbReference type="CDD" id="cd21177">
    <property type="entry name" value="LPMO_AA10"/>
    <property type="match status" value="1"/>
</dbReference>
<evidence type="ECO:0000313" key="5">
    <source>
        <dbReference type="Proteomes" id="UP000196842"/>
    </source>
</evidence>
<dbReference type="InterPro" id="IPR004302">
    <property type="entry name" value="Cellulose/chitin-bd_N"/>
</dbReference>
<dbReference type="Gene3D" id="2.70.50.50">
    <property type="entry name" value="chitin-binding protein cbp21"/>
    <property type="match status" value="1"/>
</dbReference>
<dbReference type="PANTHER" id="PTHR34823">
    <property type="entry name" value="GLCNAC-BINDING PROTEIN A"/>
    <property type="match status" value="1"/>
</dbReference>
<dbReference type="InterPro" id="IPR014756">
    <property type="entry name" value="Ig_E-set"/>
</dbReference>
<dbReference type="PANTHER" id="PTHR34823:SF1">
    <property type="entry name" value="CHITIN-BINDING TYPE-4 DOMAIN-CONTAINING PROTEIN"/>
    <property type="match status" value="1"/>
</dbReference>
<dbReference type="RefSeq" id="WP_058432782.1">
    <property type="nucleotide sequence ID" value="NZ_LT855380.1"/>
</dbReference>
<evidence type="ECO:0000256" key="1">
    <source>
        <dbReference type="ARBA" id="ARBA00022729"/>
    </source>
</evidence>
<dbReference type="EMBL" id="LT855380">
    <property type="protein sequence ID" value="SMS10461.1"/>
    <property type="molecule type" value="Genomic_DNA"/>
</dbReference>
<feature type="region of interest" description="Disordered" evidence="2">
    <location>
        <begin position="42"/>
        <end position="82"/>
    </location>
</feature>
<dbReference type="GeneID" id="47764532"/>
<gene>
    <name evidence="4" type="ORF">CFBP1590__2875</name>
</gene>
<dbReference type="InterPro" id="IPR051024">
    <property type="entry name" value="GlcNAc_Chitin_IntDeg"/>
</dbReference>
<dbReference type="AlphaFoldDB" id="A0A1Y6JMV6"/>
<accession>A0A1Y6JMV6</accession>
<dbReference type="KEGG" id="pvd:CFBP1590__2875"/>
<sequence length="215" mass="24143">MTDDRNTKTPKHGWVISPASRGSRAIDLGFLLEWEVDELEGGKNFPDLEEGPFPGHSADEPSEKPPSDGLILSGGHEDGHREDLNLTNQQLIEKYPKDGKGWTVLSVNPGDDFPVTWKYLASHTTRGYRWFITKDGWDENAAITRDQLELKPFHETISPIDPYNETMVPDENISAPLPKEKTGYHVIILLWIVANTGNAFYQAFDVNFGQPASRP</sequence>
<keyword evidence="1" id="KW-0732">Signal</keyword>
<feature type="domain" description="Chitin-binding type-4" evidence="3">
    <location>
        <begin position="12"/>
        <end position="206"/>
    </location>
</feature>
<evidence type="ECO:0000256" key="2">
    <source>
        <dbReference type="SAM" id="MobiDB-lite"/>
    </source>
</evidence>
<dbReference type="Pfam" id="PF03067">
    <property type="entry name" value="LPMO_10"/>
    <property type="match status" value="1"/>
</dbReference>
<evidence type="ECO:0000313" key="4">
    <source>
        <dbReference type="EMBL" id="SMS10461.1"/>
    </source>
</evidence>
<dbReference type="Proteomes" id="UP000196842">
    <property type="component" value="Chromosome I"/>
</dbReference>
<reference evidence="4 5" key="1">
    <citation type="submission" date="2017-05" db="EMBL/GenBank/DDBJ databases">
        <authorList>
            <person name="Song R."/>
            <person name="Chenine A.L."/>
            <person name="Ruprecht R.M."/>
        </authorList>
    </citation>
    <scope>NUCLEOTIDE SEQUENCE [LARGE SCALE GENOMIC DNA]</scope>
    <source>
        <strain evidence="4 5">CFBP 1590</strain>
    </source>
</reference>
<organism evidence="4 5">
    <name type="scientific">Pseudomonas viridiflava</name>
    <name type="common">Phytomonas viridiflava</name>
    <dbReference type="NCBI Taxonomy" id="33069"/>
    <lineage>
        <taxon>Bacteria</taxon>
        <taxon>Pseudomonadati</taxon>
        <taxon>Pseudomonadota</taxon>
        <taxon>Gammaproteobacteria</taxon>
        <taxon>Pseudomonadales</taxon>
        <taxon>Pseudomonadaceae</taxon>
        <taxon>Pseudomonas</taxon>
    </lineage>
</organism>
<feature type="compositionally biased region" description="Basic and acidic residues" evidence="2">
    <location>
        <begin position="57"/>
        <end position="66"/>
    </location>
</feature>
<name>A0A1Y6JMV6_PSEVI</name>
<protein>
    <submittedName>
        <fullName evidence="4">Chitin-binding protein</fullName>
    </submittedName>
</protein>
<proteinExistence type="predicted"/>
<dbReference type="SUPFAM" id="SSF81296">
    <property type="entry name" value="E set domains"/>
    <property type="match status" value="1"/>
</dbReference>